<protein>
    <submittedName>
        <fullName evidence="2">Uncharacterized protein</fullName>
    </submittedName>
</protein>
<gene>
    <name evidence="2" type="ordered locus">MCA0680</name>
</gene>
<dbReference type="EMBL" id="AE017282">
    <property type="protein sequence ID" value="AAU93197.1"/>
    <property type="molecule type" value="Genomic_DNA"/>
</dbReference>
<evidence type="ECO:0000313" key="2">
    <source>
        <dbReference type="EMBL" id="AAU93197.1"/>
    </source>
</evidence>
<reference evidence="2 3" key="1">
    <citation type="journal article" date="2004" name="PLoS Biol.">
        <title>Genomic insights into methanotrophy: the complete genome sequence of Methylococcus capsulatus (Bath).</title>
        <authorList>
            <person name="Ward N.L."/>
            <person name="Larsen O."/>
            <person name="Sakwa J."/>
            <person name="Bruseth L."/>
            <person name="Khouri H.M."/>
            <person name="Durkin A.S."/>
            <person name="Dimitrov G."/>
            <person name="Jiang L."/>
            <person name="Scanlan D."/>
            <person name="Kang K.H."/>
            <person name="Lewis M.R."/>
            <person name="Nelson K.E."/>
            <person name="Methe B.A."/>
            <person name="Wu M."/>
            <person name="Heidelberg J.F."/>
            <person name="Paulsen I.T."/>
            <person name="Fouts D.E."/>
            <person name="Ravel J."/>
            <person name="Tettelin H."/>
            <person name="Ren Q."/>
            <person name="Read T.D."/>
            <person name="DeBoy R.T."/>
            <person name="Seshadri R."/>
            <person name="Salzberg S.L."/>
            <person name="Jensen H.B."/>
            <person name="Birkeland N.K."/>
            <person name="Nelson W.C."/>
            <person name="Dodson R.J."/>
            <person name="Grindhaug S.H."/>
            <person name="Holt I.E."/>
            <person name="Eidhammer I."/>
            <person name="Jonasen I."/>
            <person name="Vanaken S."/>
            <person name="Utterback T.R."/>
            <person name="Feldblyum T.V."/>
            <person name="Fraser C.M."/>
            <person name="Lillehaug J.R."/>
            <person name="Eisen J.A."/>
        </authorList>
    </citation>
    <scope>NUCLEOTIDE SEQUENCE [LARGE SCALE GENOMIC DNA]</scope>
    <source>
        <strain evidence="3">ATCC 33009 / NCIMB 11132 / Bath</strain>
    </source>
</reference>
<dbReference type="AlphaFoldDB" id="Q60B06"/>
<feature type="region of interest" description="Disordered" evidence="1">
    <location>
        <begin position="1"/>
        <end position="30"/>
    </location>
</feature>
<accession>Q60B06</accession>
<name>Q60B06_METCA</name>
<sequence length="30" mass="3186">MAEASPYGSMETAPGVGSGSCRLRPWMRVT</sequence>
<dbReference type="Proteomes" id="UP000006821">
    <property type="component" value="Chromosome"/>
</dbReference>
<dbReference type="HOGENOM" id="CLU_3404335_0_0_6"/>
<organism evidence="2 3">
    <name type="scientific">Methylococcus capsulatus (strain ATCC 33009 / NCIMB 11132 / Bath)</name>
    <dbReference type="NCBI Taxonomy" id="243233"/>
    <lineage>
        <taxon>Bacteria</taxon>
        <taxon>Pseudomonadati</taxon>
        <taxon>Pseudomonadota</taxon>
        <taxon>Gammaproteobacteria</taxon>
        <taxon>Methylococcales</taxon>
        <taxon>Methylococcaceae</taxon>
        <taxon>Methylococcus</taxon>
    </lineage>
</organism>
<evidence type="ECO:0000313" key="3">
    <source>
        <dbReference type="Proteomes" id="UP000006821"/>
    </source>
</evidence>
<dbReference type="KEGG" id="mca:MCA0680"/>
<evidence type="ECO:0000256" key="1">
    <source>
        <dbReference type="SAM" id="MobiDB-lite"/>
    </source>
</evidence>
<proteinExistence type="predicted"/>